<evidence type="ECO:0000313" key="2">
    <source>
        <dbReference type="Proteomes" id="UP001432027"/>
    </source>
</evidence>
<gene>
    <name evidence="1" type="ORF">PENTCL1PPCAC_19072</name>
</gene>
<proteinExistence type="predicted"/>
<name>A0AAV5TR39_9BILA</name>
<keyword evidence="2" id="KW-1185">Reference proteome</keyword>
<accession>A0AAV5TR39</accession>
<protein>
    <submittedName>
        <fullName evidence="1">Uncharacterized protein</fullName>
    </submittedName>
</protein>
<feature type="non-terminal residue" evidence="1">
    <location>
        <position position="70"/>
    </location>
</feature>
<dbReference type="EMBL" id="BTSX01000004">
    <property type="protein sequence ID" value="GMS96897.1"/>
    <property type="molecule type" value="Genomic_DNA"/>
</dbReference>
<evidence type="ECO:0000313" key="1">
    <source>
        <dbReference type="EMBL" id="GMS96897.1"/>
    </source>
</evidence>
<reference evidence="1" key="1">
    <citation type="submission" date="2023-10" db="EMBL/GenBank/DDBJ databases">
        <title>Genome assembly of Pristionchus species.</title>
        <authorList>
            <person name="Yoshida K."/>
            <person name="Sommer R.J."/>
        </authorList>
    </citation>
    <scope>NUCLEOTIDE SEQUENCE</scope>
    <source>
        <strain evidence="1">RS0144</strain>
    </source>
</reference>
<dbReference type="AlphaFoldDB" id="A0AAV5TR39"/>
<sequence>MLAKYGMGDVPVVSTSIHSRISVRSRRKFPSALKQRMLSLTATMSLFHFPLWSLPSLVKGRDGWTHLSAM</sequence>
<comment type="caution">
    <text evidence="1">The sequence shown here is derived from an EMBL/GenBank/DDBJ whole genome shotgun (WGS) entry which is preliminary data.</text>
</comment>
<dbReference type="Proteomes" id="UP001432027">
    <property type="component" value="Unassembled WGS sequence"/>
</dbReference>
<organism evidence="1 2">
    <name type="scientific">Pristionchus entomophagus</name>
    <dbReference type="NCBI Taxonomy" id="358040"/>
    <lineage>
        <taxon>Eukaryota</taxon>
        <taxon>Metazoa</taxon>
        <taxon>Ecdysozoa</taxon>
        <taxon>Nematoda</taxon>
        <taxon>Chromadorea</taxon>
        <taxon>Rhabditida</taxon>
        <taxon>Rhabditina</taxon>
        <taxon>Diplogasteromorpha</taxon>
        <taxon>Diplogasteroidea</taxon>
        <taxon>Neodiplogasteridae</taxon>
        <taxon>Pristionchus</taxon>
    </lineage>
</organism>